<sequence>MKNSKQSHDIVRQNDDSVKKSHRHDANLQKNSTLFFQVGLIVCLLATLGLLEMRFETKPVDVAYNYEDPNDVFDMEAINYKHYVKPEQKKQIKKQEKVTKKFVDKFEEVKDDNDLPEDFVETPTKKTTDQLFNPDGVDNIEKPDIPDEVDFILIENVPVYPGCEDKVGNKARKKCMSDAITKLVQRKFNGYDIASRYGLEGKQRISVQFLIDKTGKVSDIKTRAPHEKLEAEARRVVNKIPEMKPGKQRDKPVGVRYTLPIIFIAE</sequence>
<evidence type="ECO:0000259" key="3">
    <source>
        <dbReference type="Pfam" id="PF03544"/>
    </source>
</evidence>
<name>A0A4Q9FNT7_9FLAO</name>
<evidence type="ECO:0000313" key="5">
    <source>
        <dbReference type="Proteomes" id="UP000292372"/>
    </source>
</evidence>
<comment type="caution">
    <text evidence="4">The sequence shown here is derived from an EMBL/GenBank/DDBJ whole genome shotgun (WGS) entry which is preliminary data.</text>
</comment>
<evidence type="ECO:0000313" key="4">
    <source>
        <dbReference type="EMBL" id="TBN16466.1"/>
    </source>
</evidence>
<reference evidence="4 5" key="1">
    <citation type="journal article" date="2015" name="Int. J. Syst. Evol. Microbiol.">
        <title>Hyunsoonleella pacifica sp. nov., isolated from seawater of South Pacific Gyre.</title>
        <authorList>
            <person name="Gao X."/>
            <person name="Zhang Z."/>
            <person name="Dai X."/>
            <person name="Zhang X.H."/>
        </authorList>
    </citation>
    <scope>NUCLEOTIDE SEQUENCE [LARGE SCALE GENOMIC DNA]</scope>
    <source>
        <strain evidence="4 5">SW033</strain>
    </source>
</reference>
<dbReference type="SUPFAM" id="SSF74653">
    <property type="entry name" value="TolA/TonB C-terminal domain"/>
    <property type="match status" value="1"/>
</dbReference>
<protein>
    <submittedName>
        <fullName evidence="4">Energy transducer TonB</fullName>
    </submittedName>
</protein>
<dbReference type="EMBL" id="SIRS01000003">
    <property type="protein sequence ID" value="TBN16466.1"/>
    <property type="molecule type" value="Genomic_DNA"/>
</dbReference>
<feature type="region of interest" description="Disordered" evidence="1">
    <location>
        <begin position="1"/>
        <end position="24"/>
    </location>
</feature>
<keyword evidence="5" id="KW-1185">Reference proteome</keyword>
<dbReference type="GO" id="GO:0055085">
    <property type="term" value="P:transmembrane transport"/>
    <property type="evidence" value="ECO:0007669"/>
    <property type="project" value="InterPro"/>
</dbReference>
<organism evidence="4 5">
    <name type="scientific">Hyunsoonleella pacifica</name>
    <dbReference type="NCBI Taxonomy" id="1080224"/>
    <lineage>
        <taxon>Bacteria</taxon>
        <taxon>Pseudomonadati</taxon>
        <taxon>Bacteroidota</taxon>
        <taxon>Flavobacteriia</taxon>
        <taxon>Flavobacteriales</taxon>
        <taxon>Flavobacteriaceae</taxon>
    </lineage>
</organism>
<dbReference type="RefSeq" id="WP_130936448.1">
    <property type="nucleotide sequence ID" value="NZ_BMEE01000002.1"/>
</dbReference>
<dbReference type="AlphaFoldDB" id="A0A4Q9FNT7"/>
<accession>A0A4Q9FNT7</accession>
<gene>
    <name evidence="4" type="ORF">EYD46_07440</name>
</gene>
<feature type="transmembrane region" description="Helical" evidence="2">
    <location>
        <begin position="34"/>
        <end position="51"/>
    </location>
</feature>
<dbReference type="OrthoDB" id="1522859at2"/>
<proteinExistence type="predicted"/>
<dbReference type="Gene3D" id="3.30.1150.10">
    <property type="match status" value="1"/>
</dbReference>
<dbReference type="Proteomes" id="UP000292372">
    <property type="component" value="Unassembled WGS sequence"/>
</dbReference>
<dbReference type="Pfam" id="PF03544">
    <property type="entry name" value="TonB_C"/>
    <property type="match status" value="1"/>
</dbReference>
<evidence type="ECO:0000256" key="2">
    <source>
        <dbReference type="SAM" id="Phobius"/>
    </source>
</evidence>
<keyword evidence="2" id="KW-0472">Membrane</keyword>
<evidence type="ECO:0000256" key="1">
    <source>
        <dbReference type="SAM" id="MobiDB-lite"/>
    </source>
</evidence>
<keyword evidence="2" id="KW-0812">Transmembrane</keyword>
<dbReference type="InterPro" id="IPR037682">
    <property type="entry name" value="TonB_C"/>
</dbReference>
<feature type="domain" description="TonB C-terminal" evidence="3">
    <location>
        <begin position="194"/>
        <end position="263"/>
    </location>
</feature>
<keyword evidence="2" id="KW-1133">Transmembrane helix</keyword>